<proteinExistence type="predicted"/>
<name>A0A0E9XUV8_ANGAN</name>
<organism evidence="1">
    <name type="scientific">Anguilla anguilla</name>
    <name type="common">European freshwater eel</name>
    <name type="synonym">Muraena anguilla</name>
    <dbReference type="NCBI Taxonomy" id="7936"/>
    <lineage>
        <taxon>Eukaryota</taxon>
        <taxon>Metazoa</taxon>
        <taxon>Chordata</taxon>
        <taxon>Craniata</taxon>
        <taxon>Vertebrata</taxon>
        <taxon>Euteleostomi</taxon>
        <taxon>Actinopterygii</taxon>
        <taxon>Neopterygii</taxon>
        <taxon>Teleostei</taxon>
        <taxon>Anguilliformes</taxon>
        <taxon>Anguillidae</taxon>
        <taxon>Anguilla</taxon>
    </lineage>
</organism>
<dbReference type="EMBL" id="GBXM01002927">
    <property type="protein sequence ID" value="JAI05651.1"/>
    <property type="molecule type" value="Transcribed_RNA"/>
</dbReference>
<sequence length="103" mass="11727">MTVHSFPVSFKEFNPLIKAIPNGLIQLVKSHLSFGENKIIHPRLVLDRIDLLDKKCTNTHIRDIFQGKSNYSQGKVLLEVTNYGHKLESGMVDTIQILHCKQS</sequence>
<reference evidence="1" key="2">
    <citation type="journal article" date="2015" name="Fish Shellfish Immunol.">
        <title>Early steps in the European eel (Anguilla anguilla)-Vibrio vulnificus interaction in the gills: Role of the RtxA13 toxin.</title>
        <authorList>
            <person name="Callol A."/>
            <person name="Pajuelo D."/>
            <person name="Ebbesson L."/>
            <person name="Teles M."/>
            <person name="MacKenzie S."/>
            <person name="Amaro C."/>
        </authorList>
    </citation>
    <scope>NUCLEOTIDE SEQUENCE</scope>
</reference>
<dbReference type="AlphaFoldDB" id="A0A0E9XUV8"/>
<accession>A0A0E9XUV8</accession>
<protein>
    <submittedName>
        <fullName evidence="1">Uncharacterized protein</fullName>
    </submittedName>
</protein>
<evidence type="ECO:0000313" key="1">
    <source>
        <dbReference type="EMBL" id="JAI05651.1"/>
    </source>
</evidence>
<reference evidence="1" key="1">
    <citation type="submission" date="2014-11" db="EMBL/GenBank/DDBJ databases">
        <authorList>
            <person name="Amaro Gonzalez C."/>
        </authorList>
    </citation>
    <scope>NUCLEOTIDE SEQUENCE</scope>
</reference>